<proteinExistence type="predicted"/>
<dbReference type="Gene3D" id="3.40.50.1110">
    <property type="entry name" value="SGNH hydrolase"/>
    <property type="match status" value="1"/>
</dbReference>
<accession>A0A4T2BNK6</accession>
<evidence type="ECO:0000256" key="2">
    <source>
        <dbReference type="SAM" id="SignalP"/>
    </source>
</evidence>
<dbReference type="InterPro" id="IPR036514">
    <property type="entry name" value="SGNH_hydro_sf"/>
</dbReference>
<dbReference type="PANTHER" id="PTHR43784:SF2">
    <property type="entry name" value="GDSL-LIKE LIPASE_ACYLHYDROLASE, PUTATIVE (AFU_ORTHOLOGUE AFUA_2G00820)-RELATED"/>
    <property type="match status" value="1"/>
</dbReference>
<dbReference type="RefSeq" id="WP_136643248.1">
    <property type="nucleotide sequence ID" value="NZ_QYRT01000039.1"/>
</dbReference>
<gene>
    <name evidence="4" type="ORF">D4765_15640</name>
</gene>
<feature type="domain" description="SGNH hydrolase-type esterase" evidence="3">
    <location>
        <begin position="145"/>
        <end position="304"/>
    </location>
</feature>
<dbReference type="PANTHER" id="PTHR43784">
    <property type="entry name" value="GDSL-LIKE LIPASE/ACYLHYDROLASE, PUTATIVE (AFU_ORTHOLOGUE AFUA_2G00820)-RELATED"/>
    <property type="match status" value="1"/>
</dbReference>
<dbReference type="Proteomes" id="UP000306192">
    <property type="component" value="Unassembled WGS sequence"/>
</dbReference>
<name>A0A4T2BNK6_9MICO</name>
<dbReference type="GO" id="GO:0016787">
    <property type="term" value="F:hydrolase activity"/>
    <property type="evidence" value="ECO:0007669"/>
    <property type="project" value="UniProtKB-KW"/>
</dbReference>
<evidence type="ECO:0000313" key="5">
    <source>
        <dbReference type="Proteomes" id="UP000306192"/>
    </source>
</evidence>
<dbReference type="AlphaFoldDB" id="A0A4T2BNK6"/>
<protein>
    <submittedName>
        <fullName evidence="4">SGNH/GDSL hydrolase family protein</fullName>
    </submittedName>
</protein>
<dbReference type="EMBL" id="QYRT01000039">
    <property type="protein sequence ID" value="TIH32720.1"/>
    <property type="molecule type" value="Genomic_DNA"/>
</dbReference>
<comment type="caution">
    <text evidence="4">The sequence shown here is derived from an EMBL/GenBank/DDBJ whole genome shotgun (WGS) entry which is preliminary data.</text>
</comment>
<feature type="signal peptide" evidence="2">
    <location>
        <begin position="1"/>
        <end position="19"/>
    </location>
</feature>
<reference evidence="4 5" key="1">
    <citation type="journal article" date="2019" name="Microorganisms">
        <title>Systematic Affiliation and Genome Analysis of Subtercola vilae DB165(T) with Particular Emphasis on Cold Adaptation of an Isolate from a High-Altitude Cold Volcano Lake.</title>
        <authorList>
            <person name="Villalobos A.S."/>
            <person name="Wiese J."/>
            <person name="Imhoff J.F."/>
            <person name="Dorador C."/>
            <person name="Keller A."/>
            <person name="Hentschel U."/>
        </authorList>
    </citation>
    <scope>NUCLEOTIDE SEQUENCE [LARGE SCALE GENOMIC DNA]</scope>
    <source>
        <strain evidence="4 5">DB165</strain>
    </source>
</reference>
<feature type="region of interest" description="Disordered" evidence="1">
    <location>
        <begin position="43"/>
        <end position="71"/>
    </location>
</feature>
<dbReference type="SUPFAM" id="SSF52266">
    <property type="entry name" value="SGNH hydrolase"/>
    <property type="match status" value="1"/>
</dbReference>
<dbReference type="InterPro" id="IPR053140">
    <property type="entry name" value="GDSL_Rv0518-like"/>
</dbReference>
<sequence>MPRKRIAITVAMTASAALAVVAAVSVSSGWGAAVRPGGAGLSSISASSTTASSTSASSTTASSSSASSSSASSSSVFASASASADASAGPPSLPVPVPGPPAMVAAAVSGDAPQVPFSSGAESVPVSAFGIAPRSVPGSGAVVVAIGDSIMDGHGLDGGESWPDLVSPTQSWTLTNLSTDGSGFLMAGAEGNTFQAQADVAESLNPDVVIVSSSSNDLGLDSSDLAAATRSTFTSLRAALPTTRIIALSAFWGDTEVPAELQQIDEGVRSAALAVGGTYVDIGQPLADQPGLMQDDDVHPTAGGEHELADTIGPLVRNALSSP</sequence>
<keyword evidence="4" id="KW-0378">Hydrolase</keyword>
<dbReference type="Pfam" id="PF13472">
    <property type="entry name" value="Lipase_GDSL_2"/>
    <property type="match status" value="1"/>
</dbReference>
<evidence type="ECO:0000259" key="3">
    <source>
        <dbReference type="Pfam" id="PF13472"/>
    </source>
</evidence>
<feature type="chain" id="PRO_5039276550" evidence="2">
    <location>
        <begin position="20"/>
        <end position="323"/>
    </location>
</feature>
<evidence type="ECO:0000256" key="1">
    <source>
        <dbReference type="SAM" id="MobiDB-lite"/>
    </source>
</evidence>
<evidence type="ECO:0000313" key="4">
    <source>
        <dbReference type="EMBL" id="TIH32720.1"/>
    </source>
</evidence>
<keyword evidence="5" id="KW-1185">Reference proteome</keyword>
<dbReference type="InterPro" id="IPR013830">
    <property type="entry name" value="SGNH_hydro"/>
</dbReference>
<dbReference type="OrthoDB" id="5072368at2"/>
<organism evidence="4 5">
    <name type="scientific">Subtercola vilae</name>
    <dbReference type="NCBI Taxonomy" id="2056433"/>
    <lineage>
        <taxon>Bacteria</taxon>
        <taxon>Bacillati</taxon>
        <taxon>Actinomycetota</taxon>
        <taxon>Actinomycetes</taxon>
        <taxon>Micrococcales</taxon>
        <taxon>Microbacteriaceae</taxon>
        <taxon>Subtercola</taxon>
    </lineage>
</organism>
<keyword evidence="2" id="KW-0732">Signal</keyword>
<dbReference type="CDD" id="cd00229">
    <property type="entry name" value="SGNH_hydrolase"/>
    <property type="match status" value="1"/>
</dbReference>